<accession>A0A820CL97</accession>
<dbReference type="AlphaFoldDB" id="A0A820CL97"/>
<keyword evidence="3" id="KW-1185">Reference proteome</keyword>
<evidence type="ECO:0000313" key="2">
    <source>
        <dbReference type="EMBL" id="CAF4224174.1"/>
    </source>
</evidence>
<name>A0A820CL97_9BILA</name>
<dbReference type="EMBL" id="CAJOBG010007695">
    <property type="protein sequence ID" value="CAF4224174.1"/>
    <property type="molecule type" value="Genomic_DNA"/>
</dbReference>
<protein>
    <submittedName>
        <fullName evidence="2">Uncharacterized protein</fullName>
    </submittedName>
</protein>
<proteinExistence type="predicted"/>
<sequence>TYANGNNLHTLRRNVLLPIPGHYCEVCGKLFSQLCSKAVTIYQFDGCIENGLVMYYCCNHAGTMKSTQPPKMQYPNFMTSPEGNVFTQNLFQNTDYLYVGGCSHALVVDGNQKLRRRICFDKSNTIATAEISAITVGCDQTPLYGSLYCAIHSRPESTESFNDENNESSKQTPRSATSNTLKINEKHLRTKTILIQHESTSCSTLKKMPNEYVDKCLRSFGVIVYVTNCNVVVAFTEIFRSETIKEILNGLVSIVNISPSLPPAIIYDDACHLIRRLIDGQANGEINVTPAIRYLNTKHTISTECIYIIIQINGAGSI</sequence>
<feature type="region of interest" description="Disordered" evidence="1">
    <location>
        <begin position="157"/>
        <end position="181"/>
    </location>
</feature>
<organism evidence="2 3">
    <name type="scientific">Rotaria magnacalcarata</name>
    <dbReference type="NCBI Taxonomy" id="392030"/>
    <lineage>
        <taxon>Eukaryota</taxon>
        <taxon>Metazoa</taxon>
        <taxon>Spiralia</taxon>
        <taxon>Gnathifera</taxon>
        <taxon>Rotifera</taxon>
        <taxon>Eurotatoria</taxon>
        <taxon>Bdelloidea</taxon>
        <taxon>Philodinida</taxon>
        <taxon>Philodinidae</taxon>
        <taxon>Rotaria</taxon>
    </lineage>
</organism>
<dbReference type="Proteomes" id="UP000663866">
    <property type="component" value="Unassembled WGS sequence"/>
</dbReference>
<feature type="non-terminal residue" evidence="2">
    <location>
        <position position="1"/>
    </location>
</feature>
<evidence type="ECO:0000256" key="1">
    <source>
        <dbReference type="SAM" id="MobiDB-lite"/>
    </source>
</evidence>
<reference evidence="2" key="1">
    <citation type="submission" date="2021-02" db="EMBL/GenBank/DDBJ databases">
        <authorList>
            <person name="Nowell W R."/>
        </authorList>
    </citation>
    <scope>NUCLEOTIDE SEQUENCE</scope>
</reference>
<comment type="caution">
    <text evidence="2">The sequence shown here is derived from an EMBL/GenBank/DDBJ whole genome shotgun (WGS) entry which is preliminary data.</text>
</comment>
<gene>
    <name evidence="2" type="ORF">OVN521_LOCUS27605</name>
</gene>
<feature type="compositionally biased region" description="Polar residues" evidence="1">
    <location>
        <begin position="168"/>
        <end position="181"/>
    </location>
</feature>
<evidence type="ECO:0000313" key="3">
    <source>
        <dbReference type="Proteomes" id="UP000663866"/>
    </source>
</evidence>